<dbReference type="HOGENOM" id="CLU_018705_0_1_1"/>
<dbReference type="EMBL" id="ADOT01000279">
    <property type="protein sequence ID" value="EGX44676.1"/>
    <property type="molecule type" value="Genomic_DNA"/>
</dbReference>
<evidence type="ECO:0000256" key="5">
    <source>
        <dbReference type="ARBA" id="ARBA00015422"/>
    </source>
</evidence>
<comment type="subunit">
    <text evidence="4 10">Component of the ribosomal small subunit (SSU) processome composed of at least 40 protein subunits and snoRNA U3.</text>
</comment>
<evidence type="ECO:0000259" key="12">
    <source>
        <dbReference type="Pfam" id="PF06862"/>
    </source>
</evidence>
<evidence type="ECO:0000256" key="2">
    <source>
        <dbReference type="ARBA" id="ARBA00004604"/>
    </source>
</evidence>
<dbReference type="InParanoid" id="G1XQ03"/>
<evidence type="ECO:0000256" key="7">
    <source>
        <dbReference type="ARBA" id="ARBA00022552"/>
    </source>
</evidence>
<dbReference type="OrthoDB" id="10264378at2759"/>
<dbReference type="RefSeq" id="XP_011126565.1">
    <property type="nucleotide sequence ID" value="XM_011128263.1"/>
</dbReference>
<dbReference type="PANTHER" id="PTHR12933">
    <property type="entry name" value="ORF PROTEIN-RELATED"/>
    <property type="match status" value="1"/>
</dbReference>
<comment type="function">
    <text evidence="1 10">DEAD-box RNA helicase-like protein required for pre-18S rRNA processing, specifically at sites A0, A1, and A2.</text>
</comment>
<dbReference type="GeneID" id="22897581"/>
<feature type="region of interest" description="Disordered" evidence="11">
    <location>
        <begin position="14"/>
        <end position="53"/>
    </location>
</feature>
<sequence length="617" mass="69741">MTFSALLDSFVGARRKELPKSSSSSSHPEEPLQKRRKLHSPAPEIPIETTGNNCPDDCISLGEENKNLTSYKAHFDIQEAPRPSVILSTVVHPVLGRVTVSNTQLLSECAADNSEPFQVRRIKPHIRETILIMLATLQSGEISPYRSQLSRYIRNYADVALASASGTDRGTFRRLVCSHSLAHVLTTRQIVLKNSARLAKQINSGGDETDGRRDQGFTRPKILFVLPTRNSCYEVVNHIISFAQGHGCENRQRFNEEYGPGTERQFSNTKPDDFKDFFHGNSDDMFRIGVKLTRKTVKLFSKFYHSDIILASPLGLKSVISSAAKGGSDTDFLSSIEILYLDSADALQMQNWDHVESILASMNQMPKNAHDCDFSRVRNWYLGGNAASFRQTIISTAFLFPETNSLLSRYSKNYRGLIKFHNLYTGELSPYIPQVFTKIQSTNPALDPDIRFEYFTKTIMPSWKNGGIIDKGGLLVFLSSYLDAIRLRNYFNKTGHSFGDINEYTSASDIARSRAHFSSGRYKILIYTERAHYFRRYDLKGVHNIFLYSMPGNAMFYQELVGFLRGSISDGKSQLEESKVRALFTTWDALKVERIVGSAAYDEIKRNDVDSVDFEFP</sequence>
<evidence type="ECO:0000256" key="11">
    <source>
        <dbReference type="SAM" id="MobiDB-lite"/>
    </source>
</evidence>
<dbReference type="GO" id="GO:0019843">
    <property type="term" value="F:rRNA binding"/>
    <property type="evidence" value="ECO:0007669"/>
    <property type="project" value="TreeGrafter"/>
</dbReference>
<evidence type="ECO:0000256" key="4">
    <source>
        <dbReference type="ARBA" id="ARBA00011192"/>
    </source>
</evidence>
<dbReference type="FunCoup" id="G1XQ03">
    <property type="interactions" value="1207"/>
</dbReference>
<feature type="domain" description="UTP25 C-terminal" evidence="12">
    <location>
        <begin position="428"/>
        <end position="607"/>
    </location>
</feature>
<dbReference type="InterPro" id="IPR010678">
    <property type="entry name" value="UTP25"/>
</dbReference>
<evidence type="ECO:0000313" key="14">
    <source>
        <dbReference type="EMBL" id="EGX44676.1"/>
    </source>
</evidence>
<dbReference type="eggNOG" id="KOG2340">
    <property type="taxonomic scope" value="Eukaryota"/>
</dbReference>
<evidence type="ECO:0000256" key="8">
    <source>
        <dbReference type="ARBA" id="ARBA00023242"/>
    </source>
</evidence>
<evidence type="ECO:0000313" key="15">
    <source>
        <dbReference type="Proteomes" id="UP000008784"/>
    </source>
</evidence>
<dbReference type="GO" id="GO:0034511">
    <property type="term" value="F:U3 snoRNA binding"/>
    <property type="evidence" value="ECO:0007669"/>
    <property type="project" value="InterPro"/>
</dbReference>
<comment type="caution">
    <text evidence="14">The sequence shown here is derived from an EMBL/GenBank/DDBJ whole genome shotgun (WGS) entry which is preliminary data.</text>
</comment>
<organism evidence="14 15">
    <name type="scientific">Arthrobotrys oligospora (strain ATCC 24927 / CBS 115.81 / DSM 1491)</name>
    <name type="common">Nematode-trapping fungus</name>
    <name type="synonym">Didymozoophaga oligospora</name>
    <dbReference type="NCBI Taxonomy" id="756982"/>
    <lineage>
        <taxon>Eukaryota</taxon>
        <taxon>Fungi</taxon>
        <taxon>Dikarya</taxon>
        <taxon>Ascomycota</taxon>
        <taxon>Pezizomycotina</taxon>
        <taxon>Orbiliomycetes</taxon>
        <taxon>Orbiliales</taxon>
        <taxon>Orbiliaceae</taxon>
        <taxon>Orbilia</taxon>
        <taxon>Orbilia oligospora</taxon>
    </lineage>
</organism>
<evidence type="ECO:0000256" key="3">
    <source>
        <dbReference type="ARBA" id="ARBA00009223"/>
    </source>
</evidence>
<comment type="similarity">
    <text evidence="3 10">Belongs to the UTP25 family.</text>
</comment>
<protein>
    <recommendedName>
        <fullName evidence="5 10">U3 small nucleolar RNA-associated protein 25</fullName>
        <shortName evidence="10">U3 snoRNA-associated protein 25</shortName>
    </recommendedName>
</protein>
<evidence type="ECO:0000256" key="9">
    <source>
        <dbReference type="ARBA" id="ARBA00023274"/>
    </source>
</evidence>
<dbReference type="Pfam" id="PF22916">
    <property type="entry name" value="UTP25_NTPase-like"/>
    <property type="match status" value="1"/>
</dbReference>
<dbReference type="GO" id="GO:0000462">
    <property type="term" value="P:maturation of SSU-rRNA from tricistronic rRNA transcript (SSU-rRNA, 5.8S rRNA, LSU-rRNA)"/>
    <property type="evidence" value="ECO:0007669"/>
    <property type="project" value="TreeGrafter"/>
</dbReference>
<keyword evidence="8 10" id="KW-0539">Nucleus</keyword>
<evidence type="ECO:0000256" key="6">
    <source>
        <dbReference type="ARBA" id="ARBA00022517"/>
    </source>
</evidence>
<keyword evidence="15" id="KW-1185">Reference proteome</keyword>
<evidence type="ECO:0000259" key="13">
    <source>
        <dbReference type="Pfam" id="PF22916"/>
    </source>
</evidence>
<dbReference type="AlphaFoldDB" id="G1XQ03"/>
<feature type="domain" description="UTP25 NTP hydrolase-like" evidence="13">
    <location>
        <begin position="156"/>
        <end position="417"/>
    </location>
</feature>
<accession>G1XQ03</accession>
<keyword evidence="9 10" id="KW-0687">Ribonucleoprotein</keyword>
<proteinExistence type="inferred from homology"/>
<comment type="subcellular location">
    <subcellularLocation>
        <location evidence="2 10">Nucleus</location>
        <location evidence="2 10">Nucleolus</location>
    </subcellularLocation>
</comment>
<dbReference type="Proteomes" id="UP000008784">
    <property type="component" value="Unassembled WGS sequence"/>
</dbReference>
<keyword evidence="6 10" id="KW-0690">Ribosome biogenesis</keyword>
<reference evidence="14 15" key="1">
    <citation type="journal article" date="2011" name="PLoS Pathog.">
        <title>Genomic and proteomic analyses of the fungus Arthrobotrys oligospora provide insights into nematode-trap formation.</title>
        <authorList>
            <person name="Yang J."/>
            <person name="Wang L."/>
            <person name="Ji X."/>
            <person name="Feng Y."/>
            <person name="Li X."/>
            <person name="Zou C."/>
            <person name="Xu J."/>
            <person name="Ren Y."/>
            <person name="Mi Q."/>
            <person name="Wu J."/>
            <person name="Liu S."/>
            <person name="Liu Y."/>
            <person name="Huang X."/>
            <person name="Wang H."/>
            <person name="Niu X."/>
            <person name="Li J."/>
            <person name="Liang L."/>
            <person name="Luo Y."/>
            <person name="Ji K."/>
            <person name="Zhou W."/>
            <person name="Yu Z."/>
            <person name="Li G."/>
            <person name="Liu Y."/>
            <person name="Li L."/>
            <person name="Qiao M."/>
            <person name="Feng L."/>
            <person name="Zhang K.-Q."/>
        </authorList>
    </citation>
    <scope>NUCLEOTIDE SEQUENCE [LARGE SCALE GENOMIC DNA]</scope>
    <source>
        <strain evidence="15">ATCC 24927 / CBS 115.81 / DSM 1491</strain>
    </source>
</reference>
<dbReference type="InterPro" id="IPR053939">
    <property type="entry name" value="UTP25_C"/>
</dbReference>
<dbReference type="GO" id="GO:0032040">
    <property type="term" value="C:small-subunit processome"/>
    <property type="evidence" value="ECO:0007669"/>
    <property type="project" value="TreeGrafter"/>
</dbReference>
<keyword evidence="7 10" id="KW-0698">rRNA processing</keyword>
<name>G1XQ03_ARTOA</name>
<dbReference type="Gene3D" id="3.40.50.300">
    <property type="entry name" value="P-loop containing nucleotide triphosphate hydrolases"/>
    <property type="match status" value="1"/>
</dbReference>
<evidence type="ECO:0000256" key="10">
    <source>
        <dbReference type="RuleBase" id="RU365070"/>
    </source>
</evidence>
<evidence type="ECO:0000256" key="1">
    <source>
        <dbReference type="ARBA" id="ARBA00002883"/>
    </source>
</evidence>
<dbReference type="InterPro" id="IPR053940">
    <property type="entry name" value="UTP25_NTPase-like"/>
</dbReference>
<dbReference type="OMA" id="QNWAHLE"/>
<dbReference type="InterPro" id="IPR027417">
    <property type="entry name" value="P-loop_NTPase"/>
</dbReference>
<gene>
    <name evidence="14" type="ORF">AOL_s00188g14</name>
</gene>
<dbReference type="PANTHER" id="PTHR12933:SF0">
    <property type="entry name" value="U3 SMALL NUCLEOLAR RNA-ASSOCIATED PROTEIN 25 HOMOLOG"/>
    <property type="match status" value="1"/>
</dbReference>
<dbReference type="Pfam" id="PF06862">
    <property type="entry name" value="Utp25_C"/>
    <property type="match status" value="1"/>
</dbReference>
<dbReference type="STRING" id="756982.G1XQ03"/>